<evidence type="ECO:0000313" key="3">
    <source>
        <dbReference type="EMBL" id="MBJ3777726.1"/>
    </source>
</evidence>
<dbReference type="InterPro" id="IPR051532">
    <property type="entry name" value="Ester_Hydrolysis_Enzymes"/>
</dbReference>
<dbReference type="PANTHER" id="PTHR30383">
    <property type="entry name" value="THIOESTERASE 1/PROTEASE 1/LYSOPHOSPHOLIPASE L1"/>
    <property type="match status" value="1"/>
</dbReference>
<feature type="chain" id="PRO_5037137811" evidence="1">
    <location>
        <begin position="29"/>
        <end position="217"/>
    </location>
</feature>
<dbReference type="Gene3D" id="3.40.50.1110">
    <property type="entry name" value="SGNH hydrolase"/>
    <property type="match status" value="1"/>
</dbReference>
<dbReference type="RefSeq" id="WP_198883632.1">
    <property type="nucleotide sequence ID" value="NZ_JAEKJA010000020.1"/>
</dbReference>
<evidence type="ECO:0000313" key="4">
    <source>
        <dbReference type="Proteomes" id="UP000609531"/>
    </source>
</evidence>
<dbReference type="Proteomes" id="UP000609531">
    <property type="component" value="Unassembled WGS sequence"/>
</dbReference>
<keyword evidence="4" id="KW-1185">Reference proteome</keyword>
<keyword evidence="1" id="KW-0732">Signal</keyword>
<reference evidence="3" key="1">
    <citation type="submission" date="2020-12" db="EMBL/GenBank/DDBJ databases">
        <title>Bacterial taxonomy.</title>
        <authorList>
            <person name="Pan X."/>
        </authorList>
    </citation>
    <scope>NUCLEOTIDE SEQUENCE</scope>
    <source>
        <strain evidence="3">B2012</strain>
    </source>
</reference>
<dbReference type="InterPro" id="IPR036514">
    <property type="entry name" value="SGNH_hydro_sf"/>
</dbReference>
<feature type="signal peptide" evidence="1">
    <location>
        <begin position="1"/>
        <end position="28"/>
    </location>
</feature>
<proteinExistence type="predicted"/>
<dbReference type="SUPFAM" id="SSF52266">
    <property type="entry name" value="SGNH hydrolase"/>
    <property type="match status" value="1"/>
</dbReference>
<dbReference type="CDD" id="cd01822">
    <property type="entry name" value="Lysophospholipase_L1_like"/>
    <property type="match status" value="1"/>
</dbReference>
<protein>
    <submittedName>
        <fullName evidence="3">Arylesterase</fullName>
    </submittedName>
</protein>
<dbReference type="PANTHER" id="PTHR30383:SF24">
    <property type="entry name" value="THIOESTERASE 1_PROTEASE 1_LYSOPHOSPHOLIPASE L1"/>
    <property type="match status" value="1"/>
</dbReference>
<gene>
    <name evidence="3" type="ORF">JCR33_18615</name>
</gene>
<evidence type="ECO:0000256" key="1">
    <source>
        <dbReference type="SAM" id="SignalP"/>
    </source>
</evidence>
<feature type="domain" description="SGNH hydrolase-type esterase" evidence="2">
    <location>
        <begin position="35"/>
        <end position="192"/>
    </location>
</feature>
<dbReference type="InterPro" id="IPR013830">
    <property type="entry name" value="SGNH_hydro"/>
</dbReference>
<dbReference type="GO" id="GO:0006629">
    <property type="term" value="P:lipid metabolic process"/>
    <property type="evidence" value="ECO:0007669"/>
    <property type="project" value="InterPro"/>
</dbReference>
<evidence type="ECO:0000259" key="2">
    <source>
        <dbReference type="Pfam" id="PF13472"/>
    </source>
</evidence>
<dbReference type="PROSITE" id="PS01098">
    <property type="entry name" value="LIPASE_GDSL_SER"/>
    <property type="match status" value="1"/>
</dbReference>
<organism evidence="3 4">
    <name type="scientific">Acuticoccus mangrovi</name>
    <dbReference type="NCBI Taxonomy" id="2796142"/>
    <lineage>
        <taxon>Bacteria</taxon>
        <taxon>Pseudomonadati</taxon>
        <taxon>Pseudomonadota</taxon>
        <taxon>Alphaproteobacteria</taxon>
        <taxon>Hyphomicrobiales</taxon>
        <taxon>Amorphaceae</taxon>
        <taxon>Acuticoccus</taxon>
    </lineage>
</organism>
<dbReference type="InterPro" id="IPR008265">
    <property type="entry name" value="Lipase_GDSL_AS"/>
</dbReference>
<dbReference type="EMBL" id="JAEKJA010000020">
    <property type="protein sequence ID" value="MBJ3777726.1"/>
    <property type="molecule type" value="Genomic_DNA"/>
</dbReference>
<comment type="caution">
    <text evidence="3">The sequence shown here is derived from an EMBL/GenBank/DDBJ whole genome shotgun (WGS) entry which is preliminary data.</text>
</comment>
<dbReference type="GO" id="GO:0004622">
    <property type="term" value="F:phosphatidylcholine lysophospholipase activity"/>
    <property type="evidence" value="ECO:0007669"/>
    <property type="project" value="TreeGrafter"/>
</dbReference>
<name>A0A934IS28_9HYPH</name>
<dbReference type="AlphaFoldDB" id="A0A934IS28"/>
<sequence length="217" mass="22346">MHPLRHLAFAGAAFAVALAGVVATPAAAETVTIVALGDSLTAGYQLPPGAGFPAQLEGALKAEGLDVKVVDAGVSGDTTSGGLARLDWSVGEDADAVIVELGGNDALRGIDPARTRQNLTAILDRLEARGLPVLLAGMLAPPNLGEDYGDAFRAIYADLGSRDLVYYPFFLDGVAADPTLNLGDGIHPTAEGVGVIVEHILPKVKELVDRATTQEKT</sequence>
<dbReference type="Pfam" id="PF13472">
    <property type="entry name" value="Lipase_GDSL_2"/>
    <property type="match status" value="1"/>
</dbReference>
<accession>A0A934IS28</accession>